<accession>X1NB34</accession>
<feature type="non-terminal residue" evidence="1">
    <location>
        <position position="56"/>
    </location>
</feature>
<gene>
    <name evidence="1" type="ORF">S06H3_16286</name>
</gene>
<comment type="caution">
    <text evidence="1">The sequence shown here is derived from an EMBL/GenBank/DDBJ whole genome shotgun (WGS) entry which is preliminary data.</text>
</comment>
<organism evidence="1">
    <name type="scientific">marine sediment metagenome</name>
    <dbReference type="NCBI Taxonomy" id="412755"/>
    <lineage>
        <taxon>unclassified sequences</taxon>
        <taxon>metagenomes</taxon>
        <taxon>ecological metagenomes</taxon>
    </lineage>
</organism>
<name>X1NB34_9ZZZZ</name>
<dbReference type="AlphaFoldDB" id="X1NB34"/>
<dbReference type="EMBL" id="BARV01008048">
    <property type="protein sequence ID" value="GAI15864.1"/>
    <property type="molecule type" value="Genomic_DNA"/>
</dbReference>
<proteinExistence type="predicted"/>
<protein>
    <submittedName>
        <fullName evidence="1">Uncharacterized protein</fullName>
    </submittedName>
</protein>
<reference evidence="1" key="1">
    <citation type="journal article" date="2014" name="Front. Microbiol.">
        <title>High frequency of phylogenetically diverse reductive dehalogenase-homologous genes in deep subseafloor sedimentary metagenomes.</title>
        <authorList>
            <person name="Kawai M."/>
            <person name="Futagami T."/>
            <person name="Toyoda A."/>
            <person name="Takaki Y."/>
            <person name="Nishi S."/>
            <person name="Hori S."/>
            <person name="Arai W."/>
            <person name="Tsubouchi T."/>
            <person name="Morono Y."/>
            <person name="Uchiyama I."/>
            <person name="Ito T."/>
            <person name="Fujiyama A."/>
            <person name="Inagaki F."/>
            <person name="Takami H."/>
        </authorList>
    </citation>
    <scope>NUCLEOTIDE SEQUENCE</scope>
    <source>
        <strain evidence="1">Expedition CK06-06</strain>
    </source>
</reference>
<sequence length="56" mass="6518">MKTLFENLNQNYPNLANYPKIVLKINHLLTGLKIKAIENPSDTFCNEEELIRDKLT</sequence>
<evidence type="ECO:0000313" key="1">
    <source>
        <dbReference type="EMBL" id="GAI15864.1"/>
    </source>
</evidence>